<name>A0A848FDV7_9BURK</name>
<organism evidence="1 2">
    <name type="scientific">Azohydromonas caseinilytica</name>
    <dbReference type="NCBI Taxonomy" id="2728836"/>
    <lineage>
        <taxon>Bacteria</taxon>
        <taxon>Pseudomonadati</taxon>
        <taxon>Pseudomonadota</taxon>
        <taxon>Betaproteobacteria</taxon>
        <taxon>Burkholderiales</taxon>
        <taxon>Sphaerotilaceae</taxon>
        <taxon>Azohydromonas</taxon>
    </lineage>
</organism>
<sequence>MGSEPSDQLAVTIRIEPKDAGRFGAIVQQLERLGASELAPHPRLGIINCNLPAGQLEASREVEGVASVRQERSYGVRSH</sequence>
<accession>A0A848FDV7</accession>
<keyword evidence="2" id="KW-1185">Reference proteome</keyword>
<dbReference type="RefSeq" id="WP_169162113.1">
    <property type="nucleotide sequence ID" value="NZ_JABBFW010000016.1"/>
</dbReference>
<evidence type="ECO:0000313" key="2">
    <source>
        <dbReference type="Proteomes" id="UP000574067"/>
    </source>
</evidence>
<comment type="caution">
    <text evidence="1">The sequence shown here is derived from an EMBL/GenBank/DDBJ whole genome shotgun (WGS) entry which is preliminary data.</text>
</comment>
<dbReference type="EMBL" id="JABBFW010000016">
    <property type="protein sequence ID" value="NML17206.1"/>
    <property type="molecule type" value="Genomic_DNA"/>
</dbReference>
<evidence type="ECO:0000313" key="1">
    <source>
        <dbReference type="EMBL" id="NML17206.1"/>
    </source>
</evidence>
<gene>
    <name evidence="1" type="ORF">HHL10_19720</name>
</gene>
<reference evidence="1 2" key="1">
    <citation type="submission" date="2020-04" db="EMBL/GenBank/DDBJ databases">
        <title>Azohydromonas sp. isolated from soil.</title>
        <authorList>
            <person name="Dahal R.H."/>
        </authorList>
    </citation>
    <scope>NUCLEOTIDE SEQUENCE [LARGE SCALE GENOMIC DNA]</scope>
    <source>
        <strain evidence="1 2">G-1-1-14</strain>
    </source>
</reference>
<dbReference type="AlphaFoldDB" id="A0A848FDV7"/>
<dbReference type="Proteomes" id="UP000574067">
    <property type="component" value="Unassembled WGS sequence"/>
</dbReference>
<proteinExistence type="predicted"/>
<protein>
    <submittedName>
        <fullName evidence="1">Uncharacterized protein</fullName>
    </submittedName>
</protein>